<dbReference type="EMBL" id="MKVH01000024">
    <property type="protein sequence ID" value="OJX56921.1"/>
    <property type="molecule type" value="Genomic_DNA"/>
</dbReference>
<sequence length="175" mass="19646">MSTWAIDAAHSEVQFKIKHLMINTVTGEFTSFKGEVVSETDDFSEAHIKFEADVNSINTKVEMRDNHLKSDDFFNAEKYPTLSFVSKEFRKLPNGEYSLVGDLTIRDITKPVTLDVDFGGTATDFYGNAKAGFELKGKINRKDFGLMWNGVTEAGGIVVSDDVRLYMNVQLQKTI</sequence>
<name>A0A1M3KWS6_9BACT</name>
<organism evidence="2 3">
    <name type="scientific">Candidatus Kapaibacterium thiocyanatum</name>
    <dbReference type="NCBI Taxonomy" id="1895771"/>
    <lineage>
        <taxon>Bacteria</taxon>
        <taxon>Pseudomonadati</taxon>
        <taxon>Candidatus Kapaibacteriota</taxon>
        <taxon>Candidatus Kapaibacteriia</taxon>
        <taxon>Candidatus Kapaibacteriales</taxon>
        <taxon>Candidatus Kapaibacteriaceae</taxon>
        <taxon>Candidatus Kapaibacterium</taxon>
    </lineage>
</organism>
<evidence type="ECO:0000259" key="1">
    <source>
        <dbReference type="SMART" id="SM00867"/>
    </source>
</evidence>
<reference evidence="2 3" key="1">
    <citation type="submission" date="2016-09" db="EMBL/GenBank/DDBJ databases">
        <title>Genome-resolved meta-omics ties microbial dynamics to process performance in biotechnology for thiocyanate degradation.</title>
        <authorList>
            <person name="Kantor R.S."/>
            <person name="Huddy R.J."/>
            <person name="Iyer R."/>
            <person name="Thomas B.C."/>
            <person name="Brown C.T."/>
            <person name="Anantharaman K."/>
            <person name="Tringe S."/>
            <person name="Hettich R.L."/>
            <person name="Harrison S.T."/>
            <person name="Banfield J.F."/>
        </authorList>
    </citation>
    <scope>NUCLEOTIDE SEQUENCE [LARGE SCALE GENOMIC DNA]</scope>
    <source>
        <strain evidence="2">59-99</strain>
    </source>
</reference>
<dbReference type="SUPFAM" id="SSF101874">
    <property type="entry name" value="YceI-like"/>
    <property type="match status" value="1"/>
</dbReference>
<accession>A0A1M3KWS6</accession>
<dbReference type="STRING" id="1895771.BGO89_10380"/>
<evidence type="ECO:0000313" key="3">
    <source>
        <dbReference type="Proteomes" id="UP000184233"/>
    </source>
</evidence>
<dbReference type="Gene3D" id="2.40.128.110">
    <property type="entry name" value="Lipid/polyisoprenoid-binding, YceI-like"/>
    <property type="match status" value="1"/>
</dbReference>
<proteinExistence type="predicted"/>
<dbReference type="Proteomes" id="UP000184233">
    <property type="component" value="Unassembled WGS sequence"/>
</dbReference>
<dbReference type="InterPro" id="IPR007372">
    <property type="entry name" value="Lipid/polyisoprenoid-bd_YceI"/>
</dbReference>
<dbReference type="SMART" id="SM00867">
    <property type="entry name" value="YceI"/>
    <property type="match status" value="1"/>
</dbReference>
<dbReference type="PANTHER" id="PTHR34406">
    <property type="entry name" value="PROTEIN YCEI"/>
    <property type="match status" value="1"/>
</dbReference>
<dbReference type="PANTHER" id="PTHR34406:SF1">
    <property type="entry name" value="PROTEIN YCEI"/>
    <property type="match status" value="1"/>
</dbReference>
<evidence type="ECO:0000313" key="2">
    <source>
        <dbReference type="EMBL" id="OJX56921.1"/>
    </source>
</evidence>
<dbReference type="AlphaFoldDB" id="A0A1M3KWS6"/>
<dbReference type="Pfam" id="PF04264">
    <property type="entry name" value="YceI"/>
    <property type="match status" value="1"/>
</dbReference>
<feature type="domain" description="Lipid/polyisoprenoid-binding YceI-like" evidence="1">
    <location>
        <begin position="3"/>
        <end position="172"/>
    </location>
</feature>
<comment type="caution">
    <text evidence="2">The sequence shown here is derived from an EMBL/GenBank/DDBJ whole genome shotgun (WGS) entry which is preliminary data.</text>
</comment>
<dbReference type="InterPro" id="IPR036761">
    <property type="entry name" value="TTHA0802/YceI-like_sf"/>
</dbReference>
<protein>
    <recommendedName>
        <fullName evidence="1">Lipid/polyisoprenoid-binding YceI-like domain-containing protein</fullName>
    </recommendedName>
</protein>
<gene>
    <name evidence="2" type="ORF">BGO89_10380</name>
</gene>